<dbReference type="Gene3D" id="1.10.510.10">
    <property type="entry name" value="Transferase(Phosphotransferase) domain 1"/>
    <property type="match status" value="1"/>
</dbReference>
<keyword evidence="14" id="KW-1185">Reference proteome</keyword>
<dbReference type="GO" id="GO:0007169">
    <property type="term" value="P:cell surface receptor protein tyrosine kinase signaling pathway"/>
    <property type="evidence" value="ECO:0007669"/>
    <property type="project" value="TreeGrafter"/>
</dbReference>
<evidence type="ECO:0000259" key="12">
    <source>
        <dbReference type="PROSITE" id="PS50011"/>
    </source>
</evidence>
<evidence type="ECO:0000256" key="5">
    <source>
        <dbReference type="ARBA" id="ARBA00022741"/>
    </source>
</evidence>
<dbReference type="Pfam" id="PF01094">
    <property type="entry name" value="ANF_receptor"/>
    <property type="match status" value="1"/>
</dbReference>
<keyword evidence="6 10" id="KW-0067">ATP-binding</keyword>
<keyword evidence="2 11" id="KW-0812">Transmembrane</keyword>
<comment type="catalytic activity">
    <reaction evidence="9">
        <text>L-tyrosyl-[protein] + ATP = O-phospho-L-tyrosyl-[protein] + ADP + H(+)</text>
        <dbReference type="Rhea" id="RHEA:10596"/>
        <dbReference type="Rhea" id="RHEA-COMP:10136"/>
        <dbReference type="Rhea" id="RHEA-COMP:20101"/>
        <dbReference type="ChEBI" id="CHEBI:15378"/>
        <dbReference type="ChEBI" id="CHEBI:30616"/>
        <dbReference type="ChEBI" id="CHEBI:46858"/>
        <dbReference type="ChEBI" id="CHEBI:61978"/>
        <dbReference type="ChEBI" id="CHEBI:456216"/>
        <dbReference type="EC" id="2.7.10.1"/>
    </reaction>
</comment>
<evidence type="ECO:0000256" key="6">
    <source>
        <dbReference type="ARBA" id="ARBA00022840"/>
    </source>
</evidence>
<dbReference type="InterPro" id="IPR028082">
    <property type="entry name" value="Peripla_BP_I"/>
</dbReference>
<dbReference type="CDD" id="cd00192">
    <property type="entry name" value="PTKc"/>
    <property type="match status" value="1"/>
</dbReference>
<dbReference type="Gene3D" id="3.40.50.2300">
    <property type="match status" value="1"/>
</dbReference>
<dbReference type="GO" id="GO:0004714">
    <property type="term" value="F:transmembrane receptor protein tyrosine kinase activity"/>
    <property type="evidence" value="ECO:0007669"/>
    <property type="project" value="UniProtKB-EC"/>
</dbReference>
<keyword evidence="3" id="KW-0732">Signal</keyword>
<evidence type="ECO:0000256" key="2">
    <source>
        <dbReference type="ARBA" id="ARBA00022692"/>
    </source>
</evidence>
<evidence type="ECO:0000256" key="1">
    <source>
        <dbReference type="ARBA" id="ARBA00004479"/>
    </source>
</evidence>
<evidence type="ECO:0000256" key="3">
    <source>
        <dbReference type="ARBA" id="ARBA00022729"/>
    </source>
</evidence>
<dbReference type="InterPro" id="IPR020635">
    <property type="entry name" value="Tyr_kinase_cat_dom"/>
</dbReference>
<dbReference type="GO" id="GO:0005886">
    <property type="term" value="C:plasma membrane"/>
    <property type="evidence" value="ECO:0007669"/>
    <property type="project" value="TreeGrafter"/>
</dbReference>
<dbReference type="PANTHER" id="PTHR24416">
    <property type="entry name" value="TYROSINE-PROTEIN KINASE RECEPTOR"/>
    <property type="match status" value="1"/>
</dbReference>
<proteinExistence type="predicted"/>
<dbReference type="Proteomes" id="UP001153954">
    <property type="component" value="Unassembled WGS sequence"/>
</dbReference>
<dbReference type="EMBL" id="CAKOGL010000027">
    <property type="protein sequence ID" value="CAH2104087.1"/>
    <property type="molecule type" value="Genomic_DNA"/>
</dbReference>
<dbReference type="GO" id="GO:0043235">
    <property type="term" value="C:receptor complex"/>
    <property type="evidence" value="ECO:0007669"/>
    <property type="project" value="TreeGrafter"/>
</dbReference>
<dbReference type="GO" id="GO:0005524">
    <property type="term" value="F:ATP binding"/>
    <property type="evidence" value="ECO:0007669"/>
    <property type="project" value="UniProtKB-UniRule"/>
</dbReference>
<keyword evidence="7 11" id="KW-1133">Transmembrane helix</keyword>
<keyword evidence="4" id="KW-0677">Repeat</keyword>
<dbReference type="InterPro" id="IPR000719">
    <property type="entry name" value="Prot_kinase_dom"/>
</dbReference>
<evidence type="ECO:0000313" key="14">
    <source>
        <dbReference type="Proteomes" id="UP001153954"/>
    </source>
</evidence>
<evidence type="ECO:0000256" key="9">
    <source>
        <dbReference type="ARBA" id="ARBA00051243"/>
    </source>
</evidence>
<keyword evidence="8 11" id="KW-0472">Membrane</keyword>
<dbReference type="Pfam" id="PF07714">
    <property type="entry name" value="PK_Tyr_Ser-Thr"/>
    <property type="match status" value="1"/>
</dbReference>
<dbReference type="InterPro" id="IPR001245">
    <property type="entry name" value="Ser-Thr/Tyr_kinase_cat_dom"/>
</dbReference>
<feature type="binding site" evidence="10">
    <location>
        <position position="910"/>
    </location>
    <ligand>
        <name>ATP</name>
        <dbReference type="ChEBI" id="CHEBI:30616"/>
    </ligand>
</feature>
<dbReference type="SUPFAM" id="SSF53822">
    <property type="entry name" value="Periplasmic binding protein-like I"/>
    <property type="match status" value="1"/>
</dbReference>
<feature type="transmembrane region" description="Helical" evidence="11">
    <location>
        <begin position="826"/>
        <end position="846"/>
    </location>
</feature>
<evidence type="ECO:0000256" key="4">
    <source>
        <dbReference type="ARBA" id="ARBA00022737"/>
    </source>
</evidence>
<dbReference type="PROSITE" id="PS00107">
    <property type="entry name" value="PROTEIN_KINASE_ATP"/>
    <property type="match status" value="1"/>
</dbReference>
<evidence type="ECO:0000256" key="7">
    <source>
        <dbReference type="ARBA" id="ARBA00022989"/>
    </source>
</evidence>
<feature type="domain" description="Protein kinase" evidence="12">
    <location>
        <begin position="879"/>
        <end position="1151"/>
    </location>
</feature>
<dbReference type="InterPro" id="IPR017441">
    <property type="entry name" value="Protein_kinase_ATP_BS"/>
</dbReference>
<accession>A0AAU9V1I6</accession>
<organism evidence="13 14">
    <name type="scientific">Euphydryas editha</name>
    <name type="common">Edith's checkerspot</name>
    <dbReference type="NCBI Taxonomy" id="104508"/>
    <lineage>
        <taxon>Eukaryota</taxon>
        <taxon>Metazoa</taxon>
        <taxon>Ecdysozoa</taxon>
        <taxon>Arthropoda</taxon>
        <taxon>Hexapoda</taxon>
        <taxon>Insecta</taxon>
        <taxon>Pterygota</taxon>
        <taxon>Neoptera</taxon>
        <taxon>Endopterygota</taxon>
        <taxon>Lepidoptera</taxon>
        <taxon>Glossata</taxon>
        <taxon>Ditrysia</taxon>
        <taxon>Papilionoidea</taxon>
        <taxon>Nymphalidae</taxon>
        <taxon>Nymphalinae</taxon>
        <taxon>Euphydryas</taxon>
    </lineage>
</organism>
<evidence type="ECO:0000313" key="13">
    <source>
        <dbReference type="EMBL" id="CAH2104087.1"/>
    </source>
</evidence>
<evidence type="ECO:0000256" key="11">
    <source>
        <dbReference type="SAM" id="Phobius"/>
    </source>
</evidence>
<name>A0AAU9V1I6_EUPED</name>
<dbReference type="InterPro" id="IPR050122">
    <property type="entry name" value="RTK"/>
</dbReference>
<dbReference type="Gene3D" id="3.30.200.20">
    <property type="entry name" value="Phosphorylase Kinase, domain 1"/>
    <property type="match status" value="1"/>
</dbReference>
<sequence>MERSGSAGRADGALCAAFGERGQLRPVARALAAGAPSSNDEPLANVVQPSVSYVNEKQLIEKETFIHNKFFDGVHVLVKVSSVKDKHYTYQGVAKSEVNEEQEINLIFYKTVNGSGDIALLVNGSETPVAVWGEGGGTLAAAALLLAIVRHVLGYSAHLQLATADVCDLAADTRDESKYAVVAPALSSSAWCDLQTHSVHLVTNNAPAAFPSSIYIFAHLSRENCEKFVNSSSIYTTEVLKNFGFIESKDISTSKRCDKCFAVLARNESKHDTIIAKELQLRIRSLNLPLELVFFQSDLLLRKMILRLQNENRSFLFLDEDIWTDISNIFLLNPPTLELFGRYSRDLDLSTAVRVGNGIHMQIFSPPISTLVNHFTPASEDLRQILEYEISLSNCTNIEEAACYWALNNERKILNWTLKEYVGQQRPLTYIFIIFLCDEDPDYEEYKNILRFIKNRLLSDIKEIEYNITIRRINCADTENFKNEIIAISNRTVAGAVAWGSSVTVEVINEAKSGKLPLLLAGPTSPEVLLDSTVHAVSATLINITSAYLELFHRCEWTRIAILSDDTSYSKKFIKTLLTFKKLLTRERIVNTTNIHDVLEEYRKEDARIFFVNTKWNIARIILRTASKLGMTPNTGIMWIVRDWRTSKNYSEEIEWGNMYHFTISSSWRGGPTAGGSVEFQAEIRKPWPLHDSDLIGSADSASLADAVLLLGMGFAQFLRDYPSHMYYPHAPGSGVKFMKSLSKLILNGTAQELKSKPNERLVFIEKWYGTRGSSVALWYVNRNSIRDFWPNETATCRRLLGHQLPDRQYCAIFTTGDPFAPRCHVVTMSIVIAVLSFAFLALFLARRARLAALSRLVNEENQRVVSWLDRYLVSRDSITIFHKIGEGANGEVHFAELKTSGETVLVAAKEPRQWATPVKIIDFLHEGCIMAPLHHENVIRLVGVCIEGRRPILLMEHAYYNDLQQYLSSRRKFAISDKLGEVTVKEAMEVSDGELTRFAREAARALEYLAENKVVHRDVRAANCLVDKNRSLKLADFGLARKFDEEASLYMSQRRDLFPVLYMAPESLEHGAFSTASDVWALGVLILEVATLGARPYGVWLKNRVIEYVIGGGHPPLPPDTSRYTRMLTTTCWQFDAKSRPTAKFIHDFLTRNPQAISPALLTPDLPDYHVYPQKRNKETNKRNTSCDLISLQF</sequence>
<dbReference type="AlphaFoldDB" id="A0AAU9V1I6"/>
<dbReference type="PROSITE" id="PS00109">
    <property type="entry name" value="PROTEIN_KINASE_TYR"/>
    <property type="match status" value="1"/>
</dbReference>
<gene>
    <name evidence="13" type="ORF">EEDITHA_LOCUS18515</name>
</gene>
<dbReference type="PRINTS" id="PR00109">
    <property type="entry name" value="TYRKINASE"/>
</dbReference>
<dbReference type="InterPro" id="IPR001828">
    <property type="entry name" value="ANF_lig-bd_rcpt"/>
</dbReference>
<keyword evidence="5 10" id="KW-0547">Nucleotide-binding</keyword>
<dbReference type="SMART" id="SM00219">
    <property type="entry name" value="TyrKc"/>
    <property type="match status" value="1"/>
</dbReference>
<comment type="subcellular location">
    <subcellularLocation>
        <location evidence="1">Membrane</location>
        <topology evidence="1">Single-pass type I membrane protein</topology>
    </subcellularLocation>
</comment>
<protein>
    <recommendedName>
        <fullName evidence="12">Protein kinase domain-containing protein</fullName>
    </recommendedName>
</protein>
<dbReference type="PANTHER" id="PTHR24416:SF525">
    <property type="entry name" value="INSULIN-LIKE RECEPTOR"/>
    <property type="match status" value="1"/>
</dbReference>
<reference evidence="13" key="1">
    <citation type="submission" date="2022-03" db="EMBL/GenBank/DDBJ databases">
        <authorList>
            <person name="Tunstrom K."/>
        </authorList>
    </citation>
    <scope>NUCLEOTIDE SEQUENCE</scope>
</reference>
<dbReference type="InterPro" id="IPR008266">
    <property type="entry name" value="Tyr_kinase_AS"/>
</dbReference>
<dbReference type="InterPro" id="IPR011009">
    <property type="entry name" value="Kinase-like_dom_sf"/>
</dbReference>
<comment type="caution">
    <text evidence="13">The sequence shown here is derived from an EMBL/GenBank/DDBJ whole genome shotgun (WGS) entry which is preliminary data.</text>
</comment>
<evidence type="ECO:0000256" key="10">
    <source>
        <dbReference type="PROSITE-ProRule" id="PRU10141"/>
    </source>
</evidence>
<dbReference type="SUPFAM" id="SSF56112">
    <property type="entry name" value="Protein kinase-like (PK-like)"/>
    <property type="match status" value="1"/>
</dbReference>
<dbReference type="PROSITE" id="PS50011">
    <property type="entry name" value="PROTEIN_KINASE_DOM"/>
    <property type="match status" value="1"/>
</dbReference>
<evidence type="ECO:0000256" key="8">
    <source>
        <dbReference type="ARBA" id="ARBA00023136"/>
    </source>
</evidence>